<evidence type="ECO:0000313" key="4">
    <source>
        <dbReference type="Proteomes" id="UP000286680"/>
    </source>
</evidence>
<evidence type="ECO:0000313" key="3">
    <source>
        <dbReference type="EMBL" id="RUO45396.1"/>
    </source>
</evidence>
<feature type="region of interest" description="Disordered" evidence="1">
    <location>
        <begin position="84"/>
        <end position="104"/>
    </location>
</feature>
<proteinExistence type="predicted"/>
<keyword evidence="2" id="KW-1133">Transmembrane helix</keyword>
<accession>A0AA94EGE0</accession>
<keyword evidence="2" id="KW-0812">Transmembrane</keyword>
<organism evidence="3 4">
    <name type="scientific">Idiomarina aquatica</name>
    <dbReference type="NCBI Taxonomy" id="1327752"/>
    <lineage>
        <taxon>Bacteria</taxon>
        <taxon>Pseudomonadati</taxon>
        <taxon>Pseudomonadota</taxon>
        <taxon>Gammaproteobacteria</taxon>
        <taxon>Alteromonadales</taxon>
        <taxon>Idiomarinaceae</taxon>
        <taxon>Idiomarina</taxon>
    </lineage>
</organism>
<reference evidence="4" key="1">
    <citation type="journal article" date="2018" name="Front. Microbiol.">
        <title>Genome-Based Analysis Reveals the Taxonomy and Diversity of the Family Idiomarinaceae.</title>
        <authorList>
            <person name="Liu Y."/>
            <person name="Lai Q."/>
            <person name="Shao Z."/>
        </authorList>
    </citation>
    <scope>NUCLEOTIDE SEQUENCE [LARGE SCALE GENOMIC DNA]</scope>
    <source>
        <strain evidence="4">SN-14</strain>
    </source>
</reference>
<feature type="transmembrane region" description="Helical" evidence="2">
    <location>
        <begin position="21"/>
        <end position="44"/>
    </location>
</feature>
<protein>
    <recommendedName>
        <fullName evidence="5">MSHA biogenesis protein MshP</fullName>
    </recommendedName>
</protein>
<comment type="caution">
    <text evidence="3">The sequence shown here is derived from an EMBL/GenBank/DDBJ whole genome shotgun (WGS) entry which is preliminary data.</text>
</comment>
<dbReference type="Proteomes" id="UP000286680">
    <property type="component" value="Unassembled WGS sequence"/>
</dbReference>
<name>A0AA94EGE0_9GAMM</name>
<dbReference type="EMBL" id="PIPS01000001">
    <property type="protein sequence ID" value="RUO45396.1"/>
    <property type="molecule type" value="Genomic_DNA"/>
</dbReference>
<keyword evidence="4" id="KW-1185">Reference proteome</keyword>
<evidence type="ECO:0000256" key="1">
    <source>
        <dbReference type="SAM" id="MobiDB-lite"/>
    </source>
</evidence>
<sequence>MCHKLSSEQSIKAVPRSQRGAALAMAVFIIVVLSLVGSAVITMLNNTSKATVSEVYGARALFAARSGAEIFLANRLLESPDSITLGDCTPREENQAPSERDEPTEIPFINEGGLSSCQAYVHCDHVTTPTGSIHVRVESIGSCEIGGENYTRVLLLEASDAVL</sequence>
<evidence type="ECO:0000256" key="2">
    <source>
        <dbReference type="SAM" id="Phobius"/>
    </source>
</evidence>
<evidence type="ECO:0008006" key="5">
    <source>
        <dbReference type="Google" id="ProtNLM"/>
    </source>
</evidence>
<dbReference type="AlphaFoldDB" id="A0AA94EGE0"/>
<feature type="compositionally biased region" description="Basic and acidic residues" evidence="1">
    <location>
        <begin position="89"/>
        <end position="103"/>
    </location>
</feature>
<keyword evidence="2" id="KW-0472">Membrane</keyword>
<gene>
    <name evidence="3" type="ORF">CWE23_05160</name>
</gene>